<reference evidence="1" key="1">
    <citation type="thesis" date="2020" institute="ProQuest LLC" country="789 East Eisenhower Parkway, Ann Arbor, MI, USA">
        <title>Comparative Genomics and Chromosome Evolution.</title>
        <authorList>
            <person name="Mudd A.B."/>
        </authorList>
    </citation>
    <scope>NUCLEOTIDE SEQUENCE</scope>
    <source>
        <strain evidence="1">HN-11 Male</strain>
        <tissue evidence="1">Kidney and liver</tissue>
    </source>
</reference>
<evidence type="ECO:0000313" key="1">
    <source>
        <dbReference type="EMBL" id="KAG9491068.1"/>
    </source>
</evidence>
<name>A0A8J6FNA2_ELECQ</name>
<dbReference type="Proteomes" id="UP000770717">
    <property type="component" value="Unassembled WGS sequence"/>
</dbReference>
<sequence length="82" mass="9529">MAFSSEKLGTLQYVFSNPMKVFHFCLFSWFDSRPDYPAFLYSDSPDFSYYIDCVCEKAACLDFLPAYPCCLDFACTNLSLFY</sequence>
<protein>
    <submittedName>
        <fullName evidence="1">Uncharacterized protein</fullName>
    </submittedName>
</protein>
<dbReference type="AlphaFoldDB" id="A0A8J6FNA2"/>
<gene>
    <name evidence="1" type="ORF">GDO78_006433</name>
</gene>
<keyword evidence="2" id="KW-1185">Reference proteome</keyword>
<evidence type="ECO:0000313" key="2">
    <source>
        <dbReference type="Proteomes" id="UP000770717"/>
    </source>
</evidence>
<comment type="caution">
    <text evidence="1">The sequence shown here is derived from an EMBL/GenBank/DDBJ whole genome shotgun (WGS) entry which is preliminary data.</text>
</comment>
<organism evidence="1 2">
    <name type="scientific">Eleutherodactylus coqui</name>
    <name type="common">Puerto Rican coqui</name>
    <dbReference type="NCBI Taxonomy" id="57060"/>
    <lineage>
        <taxon>Eukaryota</taxon>
        <taxon>Metazoa</taxon>
        <taxon>Chordata</taxon>
        <taxon>Craniata</taxon>
        <taxon>Vertebrata</taxon>
        <taxon>Euteleostomi</taxon>
        <taxon>Amphibia</taxon>
        <taxon>Batrachia</taxon>
        <taxon>Anura</taxon>
        <taxon>Neobatrachia</taxon>
        <taxon>Hyloidea</taxon>
        <taxon>Eleutherodactylidae</taxon>
        <taxon>Eleutherodactylinae</taxon>
        <taxon>Eleutherodactylus</taxon>
        <taxon>Eleutherodactylus</taxon>
    </lineage>
</organism>
<accession>A0A8J6FNA2</accession>
<dbReference type="OrthoDB" id="9908857at2759"/>
<proteinExistence type="predicted"/>
<dbReference type="EMBL" id="WNTK01000002">
    <property type="protein sequence ID" value="KAG9491068.1"/>
    <property type="molecule type" value="Genomic_DNA"/>
</dbReference>